<feature type="domain" description="Myb-like" evidence="2">
    <location>
        <begin position="112"/>
        <end position="163"/>
    </location>
</feature>
<feature type="domain" description="HTH myb-type" evidence="3">
    <location>
        <begin position="35"/>
        <end position="64"/>
    </location>
</feature>
<dbReference type="GO" id="GO:0000978">
    <property type="term" value="F:RNA polymerase II cis-regulatory region sequence-specific DNA binding"/>
    <property type="evidence" value="ECO:0007669"/>
    <property type="project" value="TreeGrafter"/>
</dbReference>
<dbReference type="InterPro" id="IPR009057">
    <property type="entry name" value="Homeodomain-like_sf"/>
</dbReference>
<comment type="caution">
    <text evidence="4">The sequence shown here is derived from an EMBL/GenBank/DDBJ whole genome shotgun (WGS) entry which is preliminary data.</text>
</comment>
<name>A0A9P7Z5U8_9HELO</name>
<gene>
    <name evidence="4" type="ORF">BJ878DRAFT_458329</name>
</gene>
<dbReference type="PROSITE" id="PS51294">
    <property type="entry name" value="HTH_MYB"/>
    <property type="match status" value="3"/>
</dbReference>
<dbReference type="Pfam" id="PF00249">
    <property type="entry name" value="Myb_DNA-binding"/>
    <property type="match status" value="1"/>
</dbReference>
<dbReference type="OrthoDB" id="2143914at2759"/>
<dbReference type="Pfam" id="PF13921">
    <property type="entry name" value="Myb_DNA-bind_6"/>
    <property type="match status" value="1"/>
</dbReference>
<sequence>MPQPPHRWLPEEDEILRREVLSQCKFTPIAEGALKDWQCIASSLPGRTNKDCRKRWHNVVSGGMNKGHWTQAEDKLLTDAVENYGKSWIVVANKIKSRNADQCSKRWNQFLDPELDRSQWTDDENQLLLEACKKKGRQWKEIQVEHFPSRSRNAIKNQYTILSRRNKNGQTGEANLRLSRMETEASELVKTEEPKHMEDHEMSFLDSTDLPPGLDLSNTDVMMDLSASLDEHDFSANTLTNWDAYVGNTTDTLSHWTTDPPLLDTVTQNTGSMQDLAQFFPAEDFSDWSNTDTKHDLSKPVHLTSFDFTYQNMYIPAPDEPLYLPDSSHKLLLDPAVGHNSQQQNLQPNTITVTPQDSDSPGSMPDDNPAKITLTIHNPSSLTVEQLMKIAMGNKSGFRFERD</sequence>
<dbReference type="InterPro" id="IPR001005">
    <property type="entry name" value="SANT/Myb"/>
</dbReference>
<dbReference type="GO" id="GO:0000981">
    <property type="term" value="F:DNA-binding transcription factor activity, RNA polymerase II-specific"/>
    <property type="evidence" value="ECO:0007669"/>
    <property type="project" value="TreeGrafter"/>
</dbReference>
<evidence type="ECO:0000313" key="4">
    <source>
        <dbReference type="EMBL" id="KAG9245450.1"/>
    </source>
</evidence>
<dbReference type="SUPFAM" id="SSF46689">
    <property type="entry name" value="Homeodomain-like"/>
    <property type="match status" value="2"/>
</dbReference>
<dbReference type="PANTHER" id="PTHR45614:SF265">
    <property type="entry name" value="MYB-LIKE DOMAIN-CONTAINING PROTEIN-RELATED"/>
    <property type="match status" value="1"/>
</dbReference>
<dbReference type="InterPro" id="IPR050560">
    <property type="entry name" value="MYB_TF"/>
</dbReference>
<evidence type="ECO:0000313" key="5">
    <source>
        <dbReference type="Proteomes" id="UP000887226"/>
    </source>
</evidence>
<feature type="domain" description="HTH myb-type" evidence="3">
    <location>
        <begin position="117"/>
        <end position="167"/>
    </location>
</feature>
<feature type="region of interest" description="Disordered" evidence="1">
    <location>
        <begin position="340"/>
        <end position="370"/>
    </location>
</feature>
<evidence type="ECO:0000256" key="1">
    <source>
        <dbReference type="SAM" id="MobiDB-lite"/>
    </source>
</evidence>
<keyword evidence="5" id="KW-1185">Reference proteome</keyword>
<dbReference type="PANTHER" id="PTHR45614">
    <property type="entry name" value="MYB PROTEIN-RELATED"/>
    <property type="match status" value="1"/>
</dbReference>
<dbReference type="Proteomes" id="UP000887226">
    <property type="component" value="Unassembled WGS sequence"/>
</dbReference>
<dbReference type="InterPro" id="IPR017930">
    <property type="entry name" value="Myb_dom"/>
</dbReference>
<dbReference type="Gene3D" id="1.10.10.60">
    <property type="entry name" value="Homeodomain-like"/>
    <property type="match status" value="3"/>
</dbReference>
<feature type="domain" description="Myb-like" evidence="2">
    <location>
        <begin position="7"/>
        <end position="60"/>
    </location>
</feature>
<organism evidence="4 5">
    <name type="scientific">Calycina marina</name>
    <dbReference type="NCBI Taxonomy" id="1763456"/>
    <lineage>
        <taxon>Eukaryota</taxon>
        <taxon>Fungi</taxon>
        <taxon>Dikarya</taxon>
        <taxon>Ascomycota</taxon>
        <taxon>Pezizomycotina</taxon>
        <taxon>Leotiomycetes</taxon>
        <taxon>Helotiales</taxon>
        <taxon>Pezizellaceae</taxon>
        <taxon>Calycina</taxon>
    </lineage>
</organism>
<evidence type="ECO:0000259" key="2">
    <source>
        <dbReference type="PROSITE" id="PS50090"/>
    </source>
</evidence>
<accession>A0A9P7Z5U8</accession>
<dbReference type="PROSITE" id="PS50090">
    <property type="entry name" value="MYB_LIKE"/>
    <property type="match status" value="3"/>
</dbReference>
<protein>
    <submittedName>
        <fullName evidence="4">Myb transcription factor</fullName>
    </submittedName>
</protein>
<reference evidence="4" key="1">
    <citation type="journal article" date="2021" name="IMA Fungus">
        <title>Genomic characterization of three marine fungi, including Emericellopsis atlantica sp. nov. with signatures of a generalist lifestyle and marine biomass degradation.</title>
        <authorList>
            <person name="Hagestad O.C."/>
            <person name="Hou L."/>
            <person name="Andersen J.H."/>
            <person name="Hansen E.H."/>
            <person name="Altermark B."/>
            <person name="Li C."/>
            <person name="Kuhnert E."/>
            <person name="Cox R.J."/>
            <person name="Crous P.W."/>
            <person name="Spatafora J.W."/>
            <person name="Lail K."/>
            <person name="Amirebrahimi M."/>
            <person name="Lipzen A."/>
            <person name="Pangilinan J."/>
            <person name="Andreopoulos W."/>
            <person name="Hayes R.D."/>
            <person name="Ng V."/>
            <person name="Grigoriev I.V."/>
            <person name="Jackson S.A."/>
            <person name="Sutton T.D.S."/>
            <person name="Dobson A.D.W."/>
            <person name="Rama T."/>
        </authorList>
    </citation>
    <scope>NUCLEOTIDE SEQUENCE</scope>
    <source>
        <strain evidence="4">TRa3180A</strain>
    </source>
</reference>
<feature type="compositionally biased region" description="Polar residues" evidence="1">
    <location>
        <begin position="340"/>
        <end position="361"/>
    </location>
</feature>
<evidence type="ECO:0000259" key="3">
    <source>
        <dbReference type="PROSITE" id="PS51294"/>
    </source>
</evidence>
<dbReference type="GO" id="GO:0005634">
    <property type="term" value="C:nucleus"/>
    <property type="evidence" value="ECO:0007669"/>
    <property type="project" value="TreeGrafter"/>
</dbReference>
<dbReference type="AlphaFoldDB" id="A0A9P7Z5U8"/>
<dbReference type="SMART" id="SM00717">
    <property type="entry name" value="SANT"/>
    <property type="match status" value="3"/>
</dbReference>
<dbReference type="CDD" id="cd00167">
    <property type="entry name" value="SANT"/>
    <property type="match status" value="3"/>
</dbReference>
<dbReference type="EMBL" id="MU253847">
    <property type="protein sequence ID" value="KAG9245450.1"/>
    <property type="molecule type" value="Genomic_DNA"/>
</dbReference>
<proteinExistence type="predicted"/>
<feature type="domain" description="HTH myb-type" evidence="3">
    <location>
        <begin position="65"/>
        <end position="115"/>
    </location>
</feature>
<feature type="domain" description="Myb-like" evidence="2">
    <location>
        <begin position="61"/>
        <end position="111"/>
    </location>
</feature>